<evidence type="ECO:0000256" key="7">
    <source>
        <dbReference type="RuleBase" id="RU363032"/>
    </source>
</evidence>
<dbReference type="Proteomes" id="UP000030428">
    <property type="component" value="Unassembled WGS sequence"/>
</dbReference>
<feature type="transmembrane region" description="Helical" evidence="7">
    <location>
        <begin position="12"/>
        <end position="35"/>
    </location>
</feature>
<keyword evidence="4 7" id="KW-0812">Transmembrane</keyword>
<dbReference type="InterPro" id="IPR035906">
    <property type="entry name" value="MetI-like_sf"/>
</dbReference>
<dbReference type="GO" id="GO:0005886">
    <property type="term" value="C:plasma membrane"/>
    <property type="evidence" value="ECO:0007669"/>
    <property type="project" value="UniProtKB-SubCell"/>
</dbReference>
<evidence type="ECO:0000256" key="3">
    <source>
        <dbReference type="ARBA" id="ARBA00022475"/>
    </source>
</evidence>
<feature type="transmembrane region" description="Helical" evidence="7">
    <location>
        <begin position="132"/>
        <end position="152"/>
    </location>
</feature>
<dbReference type="SUPFAM" id="SSF161098">
    <property type="entry name" value="MetI-like"/>
    <property type="match status" value="1"/>
</dbReference>
<protein>
    <submittedName>
        <fullName evidence="9">ABC transporter permease</fullName>
    </submittedName>
</protein>
<evidence type="ECO:0000256" key="1">
    <source>
        <dbReference type="ARBA" id="ARBA00004651"/>
    </source>
</evidence>
<gene>
    <name evidence="9" type="ORF">PN36_13830</name>
</gene>
<comment type="subcellular location">
    <subcellularLocation>
        <location evidence="1 7">Cell membrane</location>
        <topology evidence="1 7">Multi-pass membrane protein</topology>
    </subcellularLocation>
</comment>
<evidence type="ECO:0000313" key="9">
    <source>
        <dbReference type="EMBL" id="KHD06676.1"/>
    </source>
</evidence>
<keyword evidence="10" id="KW-1185">Reference proteome</keyword>
<dbReference type="InterPro" id="IPR000515">
    <property type="entry name" value="MetI-like"/>
</dbReference>
<dbReference type="AlphaFoldDB" id="A0A0A6RS11"/>
<evidence type="ECO:0000256" key="5">
    <source>
        <dbReference type="ARBA" id="ARBA00022989"/>
    </source>
</evidence>
<keyword evidence="5 7" id="KW-1133">Transmembrane helix</keyword>
<feature type="domain" description="ABC transmembrane type-1" evidence="8">
    <location>
        <begin position="67"/>
        <end position="247"/>
    </location>
</feature>
<evidence type="ECO:0000313" key="10">
    <source>
        <dbReference type="Proteomes" id="UP000030428"/>
    </source>
</evidence>
<dbReference type="Pfam" id="PF00528">
    <property type="entry name" value="BPD_transp_1"/>
    <property type="match status" value="1"/>
</dbReference>
<reference evidence="9 10" key="1">
    <citation type="journal article" date="2016" name="Front. Microbiol.">
        <title>Single-Cell (Meta-)Genomics of a Dimorphic Candidatus Thiomargarita nelsonii Reveals Genomic Plasticity.</title>
        <authorList>
            <person name="Flood B.E."/>
            <person name="Fliss P."/>
            <person name="Jones D.S."/>
            <person name="Dick G.J."/>
            <person name="Jain S."/>
            <person name="Kaster A.K."/>
            <person name="Winkel M."/>
            <person name="Mussmann M."/>
            <person name="Bailey J."/>
        </authorList>
    </citation>
    <scope>NUCLEOTIDE SEQUENCE [LARGE SCALE GENOMIC DNA]</scope>
    <source>
        <strain evidence="9">Hydrate Ridge</strain>
    </source>
</reference>
<proteinExistence type="inferred from homology"/>
<feature type="transmembrane region" description="Helical" evidence="7">
    <location>
        <begin position="228"/>
        <end position="248"/>
    </location>
</feature>
<accession>A0A0A6RS11</accession>
<comment type="caution">
    <text evidence="9">The sequence shown here is derived from an EMBL/GenBank/DDBJ whole genome shotgun (WGS) entry which is preliminary data.</text>
</comment>
<keyword evidence="2 7" id="KW-0813">Transport</keyword>
<dbReference type="GO" id="GO:0055085">
    <property type="term" value="P:transmembrane transport"/>
    <property type="evidence" value="ECO:0007669"/>
    <property type="project" value="InterPro"/>
</dbReference>
<dbReference type="PANTHER" id="PTHR30151">
    <property type="entry name" value="ALKANE SULFONATE ABC TRANSPORTER-RELATED, MEMBRANE SUBUNIT"/>
    <property type="match status" value="1"/>
</dbReference>
<feature type="transmembrane region" description="Helical" evidence="7">
    <location>
        <begin position="74"/>
        <end position="98"/>
    </location>
</feature>
<comment type="similarity">
    <text evidence="7">Belongs to the binding-protein-dependent transport system permease family.</text>
</comment>
<dbReference type="PROSITE" id="PS50928">
    <property type="entry name" value="ABC_TM1"/>
    <property type="match status" value="1"/>
</dbReference>
<name>A0A0A6RS11_9GAMM</name>
<evidence type="ECO:0000256" key="6">
    <source>
        <dbReference type="ARBA" id="ARBA00023136"/>
    </source>
</evidence>
<dbReference type="PROSITE" id="PS51257">
    <property type="entry name" value="PROKAR_LIPOPROTEIN"/>
    <property type="match status" value="1"/>
</dbReference>
<keyword evidence="3" id="KW-1003">Cell membrane</keyword>
<feature type="transmembrane region" description="Helical" evidence="7">
    <location>
        <begin position="182"/>
        <end position="208"/>
    </location>
</feature>
<keyword evidence="6 7" id="KW-0472">Membrane</keyword>
<evidence type="ECO:0000256" key="2">
    <source>
        <dbReference type="ARBA" id="ARBA00022448"/>
    </source>
</evidence>
<evidence type="ECO:0000256" key="4">
    <source>
        <dbReference type="ARBA" id="ARBA00022692"/>
    </source>
</evidence>
<dbReference type="CDD" id="cd06261">
    <property type="entry name" value="TM_PBP2"/>
    <property type="match status" value="1"/>
</dbReference>
<dbReference type="EMBL" id="JSZA02000046">
    <property type="protein sequence ID" value="KHD06676.1"/>
    <property type="molecule type" value="Genomic_DNA"/>
</dbReference>
<organism evidence="9 10">
    <name type="scientific">Candidatus Thiomargarita nelsonii</name>
    <dbReference type="NCBI Taxonomy" id="1003181"/>
    <lineage>
        <taxon>Bacteria</taxon>
        <taxon>Pseudomonadati</taxon>
        <taxon>Pseudomonadota</taxon>
        <taxon>Gammaproteobacteria</taxon>
        <taxon>Thiotrichales</taxon>
        <taxon>Thiotrichaceae</taxon>
        <taxon>Thiomargarita</taxon>
    </lineage>
</organism>
<sequence>MKFILKILKDFPAYLWNGWGALASIFLFIACWDLGAQVYGELVLPSPLKTFSTLYEMLQTEKVWAEIIITTKRAFFGFLMSAVIGSVLGLIAGLFATASMMSRPIVTILMGMPPIAWIVLAMIWFGMSDNTIIFTIVVASFPLVFVGALQGTRTIEDDLKEMCDSFHLPPKMKLTNLYFPHIFSYIFPAWVSALGMSWKIVVMAELLASNNGVGAMLANARAQLDTPTALALVVVMIGTLMLIEYVVLEPIKREVELWRD</sequence>
<evidence type="ECO:0000259" key="8">
    <source>
        <dbReference type="PROSITE" id="PS50928"/>
    </source>
</evidence>
<dbReference type="Gene3D" id="1.10.3720.10">
    <property type="entry name" value="MetI-like"/>
    <property type="match status" value="1"/>
</dbReference>
<feature type="transmembrane region" description="Helical" evidence="7">
    <location>
        <begin position="105"/>
        <end position="126"/>
    </location>
</feature>
<dbReference type="PANTHER" id="PTHR30151:SF0">
    <property type="entry name" value="ABC TRANSPORTER PERMEASE PROTEIN MJ0413-RELATED"/>
    <property type="match status" value="1"/>
</dbReference>